<evidence type="ECO:0000313" key="2">
    <source>
        <dbReference type="EMBL" id="HJF10278.1"/>
    </source>
</evidence>
<gene>
    <name evidence="3" type="ORF">HYQ56_2032</name>
    <name evidence="2" type="ORF">K8V23_05765</name>
</gene>
<reference evidence="3" key="1">
    <citation type="submission" date="2020-07" db="EMBL/GenBank/DDBJ databases">
        <title>Comparative genomics analyses of Lactobacillus crispatus isolated from different ecological niches.</title>
        <authorList>
            <person name="Mancino W."/>
            <person name="Mancabelli L."/>
            <person name="Lugli G.A."/>
            <person name="Milani C."/>
            <person name="Viappiani A."/>
            <person name="Anzalone R."/>
            <person name="Longhi G."/>
            <person name="Ventura M."/>
            <person name="Turroni F."/>
        </authorList>
    </citation>
    <scope>NUCLEOTIDE SEQUENCE</scope>
    <source>
        <strain evidence="3">LB65</strain>
    </source>
</reference>
<dbReference type="Proteomes" id="UP000784793">
    <property type="component" value="Unassembled WGS sequence"/>
</dbReference>
<dbReference type="EMBL" id="JACCPP010000031">
    <property type="protein sequence ID" value="MBI1709037.1"/>
    <property type="molecule type" value="Genomic_DNA"/>
</dbReference>
<reference evidence="2" key="3">
    <citation type="submission" date="2021-09" db="EMBL/GenBank/DDBJ databases">
        <authorList>
            <person name="Gilroy R."/>
        </authorList>
    </citation>
    <scope>NUCLEOTIDE SEQUENCE</scope>
    <source>
        <strain evidence="2">CHK194-22301</strain>
    </source>
</reference>
<dbReference type="Proteomes" id="UP001194414">
    <property type="component" value="Unassembled WGS sequence"/>
</dbReference>
<evidence type="ECO:0000313" key="3">
    <source>
        <dbReference type="EMBL" id="MBI1709037.1"/>
    </source>
</evidence>
<reference evidence="2" key="2">
    <citation type="journal article" date="2021" name="PeerJ">
        <title>Extensive microbial diversity within the chicken gut microbiome revealed by metagenomics and culture.</title>
        <authorList>
            <person name="Gilroy R."/>
            <person name="Ravi A."/>
            <person name="Getino M."/>
            <person name="Pursley I."/>
            <person name="Horton D.L."/>
            <person name="Alikhan N.F."/>
            <person name="Baker D."/>
            <person name="Gharbi K."/>
            <person name="Hall N."/>
            <person name="Watson M."/>
            <person name="Adriaenssens E.M."/>
            <person name="Foster-Nyarko E."/>
            <person name="Jarju S."/>
            <person name="Secka A."/>
            <person name="Antonio M."/>
            <person name="Oren A."/>
            <person name="Chaudhuri R.R."/>
            <person name="La Ragione R."/>
            <person name="Hildebrand F."/>
            <person name="Pallen M.J."/>
        </authorList>
    </citation>
    <scope>NUCLEOTIDE SEQUENCE</scope>
    <source>
        <strain evidence="2">CHK194-22301</strain>
    </source>
</reference>
<sequence length="54" mass="6384">MTQKQTNEERNVDLPLDDGIEWPDDIECQDYPLDDDEIFEYLIAENAVMYMANN</sequence>
<protein>
    <submittedName>
        <fullName evidence="2">Uncharacterized protein</fullName>
    </submittedName>
</protein>
<evidence type="ECO:0000313" key="4">
    <source>
        <dbReference type="Proteomes" id="UP000784793"/>
    </source>
</evidence>
<dbReference type="EMBL" id="DYXB01000091">
    <property type="protein sequence ID" value="HJF10278.1"/>
    <property type="molecule type" value="Genomic_DNA"/>
</dbReference>
<name>A0A921FHX8_9LACO</name>
<accession>A0A921FHX8</accession>
<organism evidence="2 4">
    <name type="scientific">Lactobacillus crispatus</name>
    <dbReference type="NCBI Taxonomy" id="47770"/>
    <lineage>
        <taxon>Bacteria</taxon>
        <taxon>Bacillati</taxon>
        <taxon>Bacillota</taxon>
        <taxon>Bacilli</taxon>
        <taxon>Lactobacillales</taxon>
        <taxon>Lactobacillaceae</taxon>
        <taxon>Lactobacillus</taxon>
    </lineage>
</organism>
<proteinExistence type="predicted"/>
<comment type="caution">
    <text evidence="2">The sequence shown here is derived from an EMBL/GenBank/DDBJ whole genome shotgun (WGS) entry which is preliminary data.</text>
</comment>
<dbReference type="RefSeq" id="WP_162607018.1">
    <property type="nucleotide sequence ID" value="NZ_CP180627.1"/>
</dbReference>
<evidence type="ECO:0000256" key="1">
    <source>
        <dbReference type="SAM" id="MobiDB-lite"/>
    </source>
</evidence>
<dbReference type="AlphaFoldDB" id="A0A921FHX8"/>
<feature type="region of interest" description="Disordered" evidence="1">
    <location>
        <begin position="1"/>
        <end position="23"/>
    </location>
</feature>
<feature type="compositionally biased region" description="Basic and acidic residues" evidence="1">
    <location>
        <begin position="1"/>
        <end position="12"/>
    </location>
</feature>